<organism evidence="1 4">
    <name type="scientific">Myxococcus virescens</name>
    <dbReference type="NCBI Taxonomy" id="83456"/>
    <lineage>
        <taxon>Bacteria</taxon>
        <taxon>Pseudomonadati</taxon>
        <taxon>Myxococcota</taxon>
        <taxon>Myxococcia</taxon>
        <taxon>Myxococcales</taxon>
        <taxon>Cystobacterineae</taxon>
        <taxon>Myxococcaceae</taxon>
        <taxon>Myxococcus</taxon>
    </lineage>
</organism>
<evidence type="ECO:0000313" key="2">
    <source>
        <dbReference type="EMBL" id="SDE65819.1"/>
    </source>
</evidence>
<evidence type="ECO:0000313" key="4">
    <source>
        <dbReference type="Proteomes" id="UP000321224"/>
    </source>
</evidence>
<reference evidence="2 3" key="1">
    <citation type="submission" date="2016-10" db="EMBL/GenBank/DDBJ databases">
        <authorList>
            <person name="Varghese N."/>
            <person name="Submissions S."/>
        </authorList>
    </citation>
    <scope>NUCLEOTIDE SEQUENCE [LARGE SCALE GENOMIC DNA]</scope>
    <source>
        <strain evidence="2 3">DSM 2260</strain>
    </source>
</reference>
<name>A0A511HP72_9BACT</name>
<reference evidence="1 4" key="2">
    <citation type="submission" date="2019-07" db="EMBL/GenBank/DDBJ databases">
        <title>Whole genome shotgun sequence of Myxococcus virescens NBRC 100334.</title>
        <authorList>
            <person name="Hosoyama A."/>
            <person name="Uohara A."/>
            <person name="Ohji S."/>
            <person name="Ichikawa N."/>
        </authorList>
    </citation>
    <scope>NUCLEOTIDE SEQUENCE [LARGE SCALE GENOMIC DNA]</scope>
    <source>
        <strain evidence="1 4">NBRC 100334</strain>
    </source>
</reference>
<accession>A0A511HP72</accession>
<dbReference type="EMBL" id="FNAJ01000009">
    <property type="protein sequence ID" value="SDE65819.1"/>
    <property type="molecule type" value="Genomic_DNA"/>
</dbReference>
<sequence length="70" mass="7683">MSTAQPHPAVLLRTSLRSGDGHRVTLFDASGPVVSAWDASATLAWREANTLDGDRRRSKPLHRHAHRVTS</sequence>
<proteinExistence type="predicted"/>
<keyword evidence="3" id="KW-1185">Reference proteome</keyword>
<evidence type="ECO:0000313" key="3">
    <source>
        <dbReference type="Proteomes" id="UP000198717"/>
    </source>
</evidence>
<dbReference type="RefSeq" id="WP_090492070.1">
    <property type="nucleotide sequence ID" value="NZ_BJVY01000071.1"/>
</dbReference>
<dbReference type="Proteomes" id="UP000198717">
    <property type="component" value="Unassembled WGS sequence"/>
</dbReference>
<evidence type="ECO:0000313" key="1">
    <source>
        <dbReference type="EMBL" id="GEL75392.1"/>
    </source>
</evidence>
<dbReference type="EMBL" id="BJVY01000071">
    <property type="protein sequence ID" value="GEL75392.1"/>
    <property type="molecule type" value="Genomic_DNA"/>
</dbReference>
<dbReference type="AlphaFoldDB" id="A0A511HP72"/>
<comment type="caution">
    <text evidence="1">The sequence shown here is derived from an EMBL/GenBank/DDBJ whole genome shotgun (WGS) entry which is preliminary data.</text>
</comment>
<gene>
    <name evidence="1" type="ORF">MVI01_71760</name>
    <name evidence="2" type="ORF">SAMN04488504_109306</name>
</gene>
<protein>
    <submittedName>
        <fullName evidence="1">Uncharacterized protein</fullName>
    </submittedName>
</protein>
<dbReference type="Proteomes" id="UP000321224">
    <property type="component" value="Unassembled WGS sequence"/>
</dbReference>